<dbReference type="Proteomes" id="UP000053989">
    <property type="component" value="Unassembled WGS sequence"/>
</dbReference>
<dbReference type="EMBL" id="KN822084">
    <property type="protein sequence ID" value="KIM58574.1"/>
    <property type="molecule type" value="Genomic_DNA"/>
</dbReference>
<gene>
    <name evidence="1" type="ORF">SCLCIDRAFT_1218533</name>
</gene>
<dbReference type="InParanoid" id="A0A0C3DQV4"/>
<name>A0A0C3DQV4_9AGAM</name>
<accession>A0A0C3DQV4</accession>
<organism evidence="1 2">
    <name type="scientific">Scleroderma citrinum Foug A</name>
    <dbReference type="NCBI Taxonomy" id="1036808"/>
    <lineage>
        <taxon>Eukaryota</taxon>
        <taxon>Fungi</taxon>
        <taxon>Dikarya</taxon>
        <taxon>Basidiomycota</taxon>
        <taxon>Agaricomycotina</taxon>
        <taxon>Agaricomycetes</taxon>
        <taxon>Agaricomycetidae</taxon>
        <taxon>Boletales</taxon>
        <taxon>Sclerodermatineae</taxon>
        <taxon>Sclerodermataceae</taxon>
        <taxon>Scleroderma</taxon>
    </lineage>
</organism>
<dbReference type="HOGENOM" id="CLU_2723699_0_0_1"/>
<keyword evidence="2" id="KW-1185">Reference proteome</keyword>
<dbReference type="AlphaFoldDB" id="A0A0C3DQV4"/>
<evidence type="ECO:0000313" key="2">
    <source>
        <dbReference type="Proteomes" id="UP000053989"/>
    </source>
</evidence>
<reference evidence="1 2" key="1">
    <citation type="submission" date="2014-04" db="EMBL/GenBank/DDBJ databases">
        <authorList>
            <consortium name="DOE Joint Genome Institute"/>
            <person name="Kuo A."/>
            <person name="Kohler A."/>
            <person name="Nagy L.G."/>
            <person name="Floudas D."/>
            <person name="Copeland A."/>
            <person name="Barry K.W."/>
            <person name="Cichocki N."/>
            <person name="Veneault-Fourrey C."/>
            <person name="LaButti K."/>
            <person name="Lindquist E.A."/>
            <person name="Lipzen A."/>
            <person name="Lundell T."/>
            <person name="Morin E."/>
            <person name="Murat C."/>
            <person name="Sun H."/>
            <person name="Tunlid A."/>
            <person name="Henrissat B."/>
            <person name="Grigoriev I.V."/>
            <person name="Hibbett D.S."/>
            <person name="Martin F."/>
            <person name="Nordberg H.P."/>
            <person name="Cantor M.N."/>
            <person name="Hua S.X."/>
        </authorList>
    </citation>
    <scope>NUCLEOTIDE SEQUENCE [LARGE SCALE GENOMIC DNA]</scope>
    <source>
        <strain evidence="1 2">Foug A</strain>
    </source>
</reference>
<evidence type="ECO:0000313" key="1">
    <source>
        <dbReference type="EMBL" id="KIM58574.1"/>
    </source>
</evidence>
<proteinExistence type="predicted"/>
<sequence>MAGSIDRALESDTPYLDTLHILNQAEHDHHQASWTLERGQDLPRSLYQKEWLNLIYTPVPYRNSCKLCCCVC</sequence>
<protein>
    <submittedName>
        <fullName evidence="1">Uncharacterized protein</fullName>
    </submittedName>
</protein>
<reference evidence="2" key="2">
    <citation type="submission" date="2015-01" db="EMBL/GenBank/DDBJ databases">
        <title>Evolutionary Origins and Diversification of the Mycorrhizal Mutualists.</title>
        <authorList>
            <consortium name="DOE Joint Genome Institute"/>
            <consortium name="Mycorrhizal Genomics Consortium"/>
            <person name="Kohler A."/>
            <person name="Kuo A."/>
            <person name="Nagy L.G."/>
            <person name="Floudas D."/>
            <person name="Copeland A."/>
            <person name="Barry K.W."/>
            <person name="Cichocki N."/>
            <person name="Veneault-Fourrey C."/>
            <person name="LaButti K."/>
            <person name="Lindquist E.A."/>
            <person name="Lipzen A."/>
            <person name="Lundell T."/>
            <person name="Morin E."/>
            <person name="Murat C."/>
            <person name="Riley R."/>
            <person name="Ohm R."/>
            <person name="Sun H."/>
            <person name="Tunlid A."/>
            <person name="Henrissat B."/>
            <person name="Grigoriev I.V."/>
            <person name="Hibbett D.S."/>
            <person name="Martin F."/>
        </authorList>
    </citation>
    <scope>NUCLEOTIDE SEQUENCE [LARGE SCALE GENOMIC DNA]</scope>
    <source>
        <strain evidence="2">Foug A</strain>
    </source>
</reference>